<name>A0A0W0WNQ8_9GAMM</name>
<comment type="caution">
    <text evidence="1">The sequence shown here is derived from an EMBL/GenBank/DDBJ whole genome shotgun (WGS) entry which is preliminary data.</text>
</comment>
<gene>
    <name evidence="1" type="ORF">Lisr_0147</name>
</gene>
<dbReference type="Proteomes" id="UP000054761">
    <property type="component" value="Unassembled WGS sequence"/>
</dbReference>
<protein>
    <submittedName>
        <fullName evidence="1">Uncharacterized protein</fullName>
    </submittedName>
</protein>
<accession>A0A0W0WNQ8</accession>
<sequence>MVNQAKVTLLNKTVFIAVLPIPGAFPRDIHFLVAGLSSYPSLEMTLHHSFISIKLGYSNHFLVHMGRFDSSYFFHQIPAT</sequence>
<dbReference type="EMBL" id="LNYH01000005">
    <property type="protein sequence ID" value="KTD33969.1"/>
    <property type="molecule type" value="Genomic_DNA"/>
</dbReference>
<dbReference type="AlphaFoldDB" id="A0A0W0WNQ8"/>
<evidence type="ECO:0000313" key="2">
    <source>
        <dbReference type="Proteomes" id="UP000054761"/>
    </source>
</evidence>
<evidence type="ECO:0000313" key="1">
    <source>
        <dbReference type="EMBL" id="KTD33969.1"/>
    </source>
</evidence>
<organism evidence="1 2">
    <name type="scientific">Legionella israelensis</name>
    <dbReference type="NCBI Taxonomy" id="454"/>
    <lineage>
        <taxon>Bacteria</taxon>
        <taxon>Pseudomonadati</taxon>
        <taxon>Pseudomonadota</taxon>
        <taxon>Gammaproteobacteria</taxon>
        <taxon>Legionellales</taxon>
        <taxon>Legionellaceae</taxon>
        <taxon>Legionella</taxon>
    </lineage>
</organism>
<proteinExistence type="predicted"/>
<keyword evidence="2" id="KW-1185">Reference proteome</keyword>
<reference evidence="1 2" key="1">
    <citation type="submission" date="2015-11" db="EMBL/GenBank/DDBJ databases">
        <title>Genomic analysis of 38 Legionella species identifies large and diverse effector repertoires.</title>
        <authorList>
            <person name="Burstein D."/>
            <person name="Amaro F."/>
            <person name="Zusman T."/>
            <person name="Lifshitz Z."/>
            <person name="Cohen O."/>
            <person name="Gilbert J.A."/>
            <person name="Pupko T."/>
            <person name="Shuman H.A."/>
            <person name="Segal G."/>
        </authorList>
    </citation>
    <scope>NUCLEOTIDE SEQUENCE [LARGE SCALE GENOMIC DNA]</scope>
    <source>
        <strain evidence="1 2">Bercovier 4</strain>
    </source>
</reference>